<comment type="similarity">
    <text evidence="1">To bacterial alkanal monooxygenase alpha and beta chains.</text>
</comment>
<dbReference type="SUPFAM" id="SSF51679">
    <property type="entry name" value="Bacterial luciferase-like"/>
    <property type="match status" value="1"/>
</dbReference>
<dbReference type="OrthoDB" id="9780518at2"/>
<evidence type="ECO:0000256" key="1">
    <source>
        <dbReference type="ARBA" id="ARBA00007789"/>
    </source>
</evidence>
<reference evidence="3 4" key="1">
    <citation type="submission" date="2019-08" db="EMBL/GenBank/DDBJ databases">
        <title>Amphibian skin-associated Pigmentiphaga: genome sequence and occurrence across geography and hosts.</title>
        <authorList>
            <person name="Bletz M.C."/>
            <person name="Bunk B."/>
            <person name="Sproeer C."/>
            <person name="Biwer P."/>
            <person name="Reiter S."/>
            <person name="Rabemananjara F.C.E."/>
            <person name="Schulz S."/>
            <person name="Overmann J."/>
            <person name="Vences M."/>
        </authorList>
    </citation>
    <scope>NUCLEOTIDE SEQUENCE [LARGE SCALE GENOMIC DNA]</scope>
    <source>
        <strain evidence="3 4">Mada1488</strain>
    </source>
</reference>
<dbReference type="KEGG" id="pacr:FXN63_23785"/>
<evidence type="ECO:0000313" key="3">
    <source>
        <dbReference type="EMBL" id="QEI09536.1"/>
    </source>
</evidence>
<dbReference type="GO" id="GO:0005829">
    <property type="term" value="C:cytosol"/>
    <property type="evidence" value="ECO:0007669"/>
    <property type="project" value="TreeGrafter"/>
</dbReference>
<keyword evidence="4" id="KW-1185">Reference proteome</keyword>
<dbReference type="InterPro" id="IPR036661">
    <property type="entry name" value="Luciferase-like_sf"/>
</dbReference>
<dbReference type="EMBL" id="CP043046">
    <property type="protein sequence ID" value="QEI09536.1"/>
    <property type="molecule type" value="Genomic_DNA"/>
</dbReference>
<dbReference type="NCBIfam" id="TIGR03558">
    <property type="entry name" value="oxido_grp_1"/>
    <property type="match status" value="1"/>
</dbReference>
<dbReference type="Gene3D" id="3.20.20.30">
    <property type="entry name" value="Luciferase-like domain"/>
    <property type="match status" value="1"/>
</dbReference>
<proteinExistence type="predicted"/>
<dbReference type="Proteomes" id="UP000325161">
    <property type="component" value="Chromosome"/>
</dbReference>
<dbReference type="PANTHER" id="PTHR30137:SF6">
    <property type="entry name" value="LUCIFERASE-LIKE MONOOXYGENASE"/>
    <property type="match status" value="1"/>
</dbReference>
<protein>
    <submittedName>
        <fullName evidence="3">LLM class flavin-dependent oxidoreductase</fullName>
    </submittedName>
</protein>
<gene>
    <name evidence="3" type="ORF">FXN63_23785</name>
</gene>
<dbReference type="InterPro" id="IPR011251">
    <property type="entry name" value="Luciferase-like_dom"/>
</dbReference>
<sequence>MKLSILDYSPVDEGLMASDALAASVRLAQRAEEKGGSRYWLSEHHGMPATAGNSPEILMARIASATQTIRVGSGAVLLPNYSSLKIAENYQLLESLFPNRVDLGFGRAPGADARTGAALNDEKGRTIPYAQKVSDLLNFLTGKHPANSRYAGIRAHPETRDRPQPFVLGASGSTAEFAGKAGLSFTFAHFINAGGDGPEAAEVYRAAFQPTDYAAQPTVVVAVFVAVGDTDAQAREFADAFHLWLAYAESASPFDRVPSLETTRAHQWTPAELAVRARNQGRLISGTAAKVAAQLRALAHAYGTDEVMINLMMPGEAARLRALDTLTSALNVAVPQTAPAEPDGIFA</sequence>
<dbReference type="AlphaFoldDB" id="A0A5C0B6L6"/>
<dbReference type="InterPro" id="IPR050766">
    <property type="entry name" value="Bact_Lucif_Oxidored"/>
</dbReference>
<name>A0A5C0B6L6_9BURK</name>
<accession>A0A5C0B6L6</accession>
<dbReference type="GO" id="GO:0016705">
    <property type="term" value="F:oxidoreductase activity, acting on paired donors, with incorporation or reduction of molecular oxygen"/>
    <property type="evidence" value="ECO:0007669"/>
    <property type="project" value="InterPro"/>
</dbReference>
<evidence type="ECO:0000313" key="4">
    <source>
        <dbReference type="Proteomes" id="UP000325161"/>
    </source>
</evidence>
<dbReference type="PANTHER" id="PTHR30137">
    <property type="entry name" value="LUCIFERASE-LIKE MONOOXYGENASE"/>
    <property type="match status" value="1"/>
</dbReference>
<feature type="domain" description="Luciferase-like" evidence="2">
    <location>
        <begin position="1"/>
        <end position="302"/>
    </location>
</feature>
<dbReference type="InterPro" id="IPR019949">
    <property type="entry name" value="CmoO-like"/>
</dbReference>
<evidence type="ECO:0000259" key="2">
    <source>
        <dbReference type="Pfam" id="PF00296"/>
    </source>
</evidence>
<organism evidence="3 4">
    <name type="scientific">Pigmentiphaga aceris</name>
    <dbReference type="NCBI Taxonomy" id="1940612"/>
    <lineage>
        <taxon>Bacteria</taxon>
        <taxon>Pseudomonadati</taxon>
        <taxon>Pseudomonadota</taxon>
        <taxon>Betaproteobacteria</taxon>
        <taxon>Burkholderiales</taxon>
        <taxon>Alcaligenaceae</taxon>
        <taxon>Pigmentiphaga</taxon>
    </lineage>
</organism>
<dbReference type="Pfam" id="PF00296">
    <property type="entry name" value="Bac_luciferase"/>
    <property type="match status" value="1"/>
</dbReference>